<organism evidence="1 2">
    <name type="scientific">Nibea albiflora</name>
    <name type="common">Yellow drum</name>
    <name type="synonym">Corvina albiflora</name>
    <dbReference type="NCBI Taxonomy" id="240163"/>
    <lineage>
        <taxon>Eukaryota</taxon>
        <taxon>Metazoa</taxon>
        <taxon>Chordata</taxon>
        <taxon>Craniata</taxon>
        <taxon>Vertebrata</taxon>
        <taxon>Euteleostomi</taxon>
        <taxon>Actinopterygii</taxon>
        <taxon>Neopterygii</taxon>
        <taxon>Teleostei</taxon>
        <taxon>Neoteleostei</taxon>
        <taxon>Acanthomorphata</taxon>
        <taxon>Eupercaria</taxon>
        <taxon>Sciaenidae</taxon>
        <taxon>Nibea</taxon>
    </lineage>
</organism>
<dbReference type="Proteomes" id="UP000805704">
    <property type="component" value="Chromosome 15"/>
</dbReference>
<dbReference type="EMBL" id="CM024803">
    <property type="protein sequence ID" value="KAG8010533.1"/>
    <property type="molecule type" value="Genomic_DNA"/>
</dbReference>
<keyword evidence="2" id="KW-1185">Reference proteome</keyword>
<protein>
    <submittedName>
        <fullName evidence="1">Uncharacterized protein</fullName>
    </submittedName>
</protein>
<comment type="caution">
    <text evidence="1">The sequence shown here is derived from an EMBL/GenBank/DDBJ whole genome shotgun (WGS) entry which is preliminary data.</text>
</comment>
<reference evidence="1" key="1">
    <citation type="submission" date="2020-04" db="EMBL/GenBank/DDBJ databases">
        <title>A chromosome-scale assembly and high-density genetic map of the yellow drum (Nibea albiflora) genome.</title>
        <authorList>
            <person name="Xu D."/>
            <person name="Zhang W."/>
            <person name="Chen R."/>
            <person name="Tan P."/>
            <person name="Wang L."/>
            <person name="Song H."/>
            <person name="Tian L."/>
            <person name="Zhu Q."/>
            <person name="Wang B."/>
        </authorList>
    </citation>
    <scope>NUCLEOTIDE SEQUENCE</scope>
    <source>
        <strain evidence="1">ZJHYS-2018</strain>
    </source>
</reference>
<sequence>LSPFLFLASSINVLFNRFTSVVTSLEAAEPGYVAHLLSSCSGTTSSSTTRQHSRCGTAKKEEEEEEVEDALQCEDYKIASSELEKEKESECVQNKGDQN</sequence>
<proteinExistence type="predicted"/>
<gene>
    <name evidence="1" type="ORF">GBF38_009637</name>
</gene>
<accession>A0ACB7F935</accession>
<name>A0ACB7F935_NIBAL</name>
<evidence type="ECO:0000313" key="2">
    <source>
        <dbReference type="Proteomes" id="UP000805704"/>
    </source>
</evidence>
<feature type="non-terminal residue" evidence="1">
    <location>
        <position position="1"/>
    </location>
</feature>
<evidence type="ECO:0000313" key="1">
    <source>
        <dbReference type="EMBL" id="KAG8010533.1"/>
    </source>
</evidence>